<name>A0A1H5R8L4_9PSEU</name>
<organism evidence="2 3">
    <name type="scientific">Amycolatopsis pretoriensis</name>
    <dbReference type="NCBI Taxonomy" id="218821"/>
    <lineage>
        <taxon>Bacteria</taxon>
        <taxon>Bacillati</taxon>
        <taxon>Actinomycetota</taxon>
        <taxon>Actinomycetes</taxon>
        <taxon>Pseudonocardiales</taxon>
        <taxon>Pseudonocardiaceae</taxon>
        <taxon>Amycolatopsis</taxon>
    </lineage>
</organism>
<dbReference type="OrthoDB" id="3622772at2"/>
<evidence type="ECO:0000259" key="1">
    <source>
        <dbReference type="Pfam" id="PF14594"/>
    </source>
</evidence>
<protein>
    <submittedName>
        <fullName evidence="2">Virus ReqiPepy6 Gp37-like protein</fullName>
    </submittedName>
</protein>
<dbReference type="Proteomes" id="UP000198878">
    <property type="component" value="Unassembled WGS sequence"/>
</dbReference>
<sequence>MTFEWRLYVRDANYQRQGEIRDYTSATLSPVYNDVGTWSITLDRNSPMAPYLTTPGWGIIATRNDVALFTGITTNIRHVVGATDNHMEISGSTDEIWLQSRLVSPSPGESSAPYTVQAVDVRTGPASTVLIGYVNANLGPGAVTTRRKAGFTVGADPVIGASVRGEGRWDADLLTFIQPMAQTANVGFRVVQVGAGLQFQVFAPTDRSSTVKFSVALGNLSAFEYSSSRPRANYVFVGASGTGTARIIKEFADGPAIATWERIEGPLANQGTTSDSTAIAQAGADALAQNSEQASLTITPLEKPNLMYGVHYALGDIVTVQLEGPAQTPYTESGQIVDLLRQVTITLSKDEQTITPTIGTPAKGTIPRLIRAFQQQARRINNLERT</sequence>
<dbReference type="AlphaFoldDB" id="A0A1H5R8L4"/>
<reference evidence="3" key="1">
    <citation type="submission" date="2016-10" db="EMBL/GenBank/DDBJ databases">
        <authorList>
            <person name="Varghese N."/>
            <person name="Submissions S."/>
        </authorList>
    </citation>
    <scope>NUCLEOTIDE SEQUENCE [LARGE SCALE GENOMIC DNA]</scope>
    <source>
        <strain evidence="3">DSM 44654</strain>
    </source>
</reference>
<keyword evidence="3" id="KW-1185">Reference proteome</keyword>
<accession>A0A1H5R8L4</accession>
<proteinExistence type="predicted"/>
<dbReference type="STRING" id="218821.SAMN05421837_107378"/>
<dbReference type="Pfam" id="PF14594">
    <property type="entry name" value="Sipho_Gp37"/>
    <property type="match status" value="1"/>
</dbReference>
<dbReference type="InterPro" id="IPR029432">
    <property type="entry name" value="Gp28/Gp37-like_dom"/>
</dbReference>
<evidence type="ECO:0000313" key="3">
    <source>
        <dbReference type="Proteomes" id="UP000198878"/>
    </source>
</evidence>
<dbReference type="RefSeq" id="WP_086674033.1">
    <property type="nucleotide sequence ID" value="NZ_FNUJ01000007.1"/>
</dbReference>
<dbReference type="EMBL" id="FNUJ01000007">
    <property type="protein sequence ID" value="SEF34414.1"/>
    <property type="molecule type" value="Genomic_DNA"/>
</dbReference>
<evidence type="ECO:0000313" key="2">
    <source>
        <dbReference type="EMBL" id="SEF34414.1"/>
    </source>
</evidence>
<gene>
    <name evidence="2" type="ORF">SAMN05421837_107378</name>
</gene>
<feature type="domain" description="Gp28/Gp37-like" evidence="1">
    <location>
        <begin position="7"/>
        <end position="360"/>
    </location>
</feature>